<protein>
    <submittedName>
        <fullName evidence="1">Uncharacterized protein</fullName>
    </submittedName>
</protein>
<dbReference type="PROSITE" id="PS51257">
    <property type="entry name" value="PROKAR_LIPOPROTEIN"/>
    <property type="match status" value="1"/>
</dbReference>
<proteinExistence type="predicted"/>
<sequence>MIKLQMLYYSPFSLSCEFRVATADHCPHVDLAQFLRQHCTAEHGNGLLGVQCLAQGHFEI</sequence>
<dbReference type="Proteomes" id="UP000503349">
    <property type="component" value="Chromosome 7"/>
</dbReference>
<dbReference type="EMBL" id="CM015718">
    <property type="protein sequence ID" value="KAF3691680.1"/>
    <property type="molecule type" value="Genomic_DNA"/>
</dbReference>
<reference evidence="2" key="2">
    <citation type="submission" date="2019-02" db="EMBL/GenBank/DDBJ databases">
        <title>Opniocepnalus argus Var Kimnra genome.</title>
        <authorList>
            <person name="Zhou C."/>
            <person name="Xiao S."/>
        </authorList>
    </citation>
    <scope>NUCLEOTIDE SEQUENCE [LARGE SCALE GENOMIC DNA]</scope>
</reference>
<keyword evidence="2" id="KW-1185">Reference proteome</keyword>
<reference evidence="1 2" key="1">
    <citation type="submission" date="2019-02" db="EMBL/GenBank/DDBJ databases">
        <title>Opniocepnalus argus genome.</title>
        <authorList>
            <person name="Zhou C."/>
            <person name="Xiao S."/>
        </authorList>
    </citation>
    <scope>NUCLEOTIDE SEQUENCE [LARGE SCALE GENOMIC DNA]</scope>
    <source>
        <strain evidence="1">OARG1902GOOAL</strain>
        <tissue evidence="1">Muscle</tissue>
    </source>
</reference>
<evidence type="ECO:0000313" key="1">
    <source>
        <dbReference type="EMBL" id="KAF3691680.1"/>
    </source>
</evidence>
<evidence type="ECO:0000313" key="2">
    <source>
        <dbReference type="Proteomes" id="UP000503349"/>
    </source>
</evidence>
<accession>A0A6G1PMZ5</accession>
<dbReference type="AlphaFoldDB" id="A0A6G1PMZ5"/>
<gene>
    <name evidence="1" type="ORF">EXN66_Car007355</name>
</gene>
<organism evidence="1 2">
    <name type="scientific">Channa argus</name>
    <name type="common">Northern snakehead</name>
    <name type="synonym">Ophicephalus argus</name>
    <dbReference type="NCBI Taxonomy" id="215402"/>
    <lineage>
        <taxon>Eukaryota</taxon>
        <taxon>Metazoa</taxon>
        <taxon>Chordata</taxon>
        <taxon>Craniata</taxon>
        <taxon>Vertebrata</taxon>
        <taxon>Euteleostomi</taxon>
        <taxon>Actinopterygii</taxon>
        <taxon>Neopterygii</taxon>
        <taxon>Teleostei</taxon>
        <taxon>Neoteleostei</taxon>
        <taxon>Acanthomorphata</taxon>
        <taxon>Anabantaria</taxon>
        <taxon>Anabantiformes</taxon>
        <taxon>Channoidei</taxon>
        <taxon>Channidae</taxon>
        <taxon>Channa</taxon>
    </lineage>
</organism>
<name>A0A6G1PMZ5_CHAAH</name>